<dbReference type="Proteomes" id="UP001143480">
    <property type="component" value="Unassembled WGS sequence"/>
</dbReference>
<dbReference type="EMBL" id="BSFP01000168">
    <property type="protein sequence ID" value="GLL08640.1"/>
    <property type="molecule type" value="Genomic_DNA"/>
</dbReference>
<organism evidence="1 2">
    <name type="scientific">Dactylosporangium matsuzakiense</name>
    <dbReference type="NCBI Taxonomy" id="53360"/>
    <lineage>
        <taxon>Bacteria</taxon>
        <taxon>Bacillati</taxon>
        <taxon>Actinomycetota</taxon>
        <taxon>Actinomycetes</taxon>
        <taxon>Micromonosporales</taxon>
        <taxon>Micromonosporaceae</taxon>
        <taxon>Dactylosporangium</taxon>
    </lineage>
</organism>
<reference evidence="1" key="1">
    <citation type="journal article" date="2014" name="Int. J. Syst. Evol. Microbiol.">
        <title>Complete genome sequence of Corynebacterium casei LMG S-19264T (=DSM 44701T), isolated from a smear-ripened cheese.</title>
        <authorList>
            <consortium name="US DOE Joint Genome Institute (JGI-PGF)"/>
            <person name="Walter F."/>
            <person name="Albersmeier A."/>
            <person name="Kalinowski J."/>
            <person name="Ruckert C."/>
        </authorList>
    </citation>
    <scope>NUCLEOTIDE SEQUENCE</scope>
    <source>
        <strain evidence="1">VKM Ac-1321</strain>
    </source>
</reference>
<gene>
    <name evidence="1" type="ORF">GCM10017581_104070</name>
</gene>
<evidence type="ECO:0000313" key="2">
    <source>
        <dbReference type="Proteomes" id="UP001143480"/>
    </source>
</evidence>
<sequence>MELNLYGSVPTGLSRRAASFVAAHGVRAEVPDVNQYRRRWLELGVPASEIKRAAAFQRQWGGLVLPPAPDYDGGPRYFQVDTPERFPAGSTSSWPESGWCFEAGPQRTAVPYSFMIGPEGEFGISAGAWVTLHETVEGWVESVALATHAAYWAKQITKMTGEMLDQLNLDGFQPVAEVRGRADTWWRGTDSLVAIYSGESALLGVPVPRTAWVYAGLDAWELHGGV</sequence>
<comment type="caution">
    <text evidence="1">The sequence shown here is derived from an EMBL/GenBank/DDBJ whole genome shotgun (WGS) entry which is preliminary data.</text>
</comment>
<accession>A0A9W6KWT3</accession>
<protein>
    <submittedName>
        <fullName evidence="1">Uncharacterized protein</fullName>
    </submittedName>
</protein>
<evidence type="ECO:0000313" key="1">
    <source>
        <dbReference type="EMBL" id="GLL08640.1"/>
    </source>
</evidence>
<name>A0A9W6KWT3_9ACTN</name>
<proteinExistence type="predicted"/>
<reference evidence="1" key="2">
    <citation type="submission" date="2023-01" db="EMBL/GenBank/DDBJ databases">
        <authorList>
            <person name="Sun Q."/>
            <person name="Evtushenko L."/>
        </authorList>
    </citation>
    <scope>NUCLEOTIDE SEQUENCE</scope>
    <source>
        <strain evidence="1">VKM Ac-1321</strain>
    </source>
</reference>
<dbReference type="RefSeq" id="WP_261961888.1">
    <property type="nucleotide sequence ID" value="NZ_BAAAXA010000001.1"/>
</dbReference>
<keyword evidence="2" id="KW-1185">Reference proteome</keyword>
<dbReference type="AlphaFoldDB" id="A0A9W6KWT3"/>